<dbReference type="CDD" id="cd04301">
    <property type="entry name" value="NAT_SF"/>
    <property type="match status" value="1"/>
</dbReference>
<dbReference type="EMBL" id="JBHUNP010000001">
    <property type="protein sequence ID" value="MFD2648640.1"/>
    <property type="molecule type" value="Genomic_DNA"/>
</dbReference>
<keyword evidence="3" id="KW-1185">Reference proteome</keyword>
<protein>
    <submittedName>
        <fullName evidence="2">Arsenic resistance N-acetyltransferase ArsN2</fullName>
    </submittedName>
</protein>
<comment type="caution">
    <text evidence="2">The sequence shown here is derived from an EMBL/GenBank/DDBJ whole genome shotgun (WGS) entry which is preliminary data.</text>
</comment>
<dbReference type="RefSeq" id="WP_386833876.1">
    <property type="nucleotide sequence ID" value="NZ_JBHUNP010000001.1"/>
</dbReference>
<sequence>MITAVPVSGTDTNLQAALSAAGLPMDDVEDTGRSFFRIERDGQRIGFGGFELYGEDALLRSVVVPEDRRGTGAGRLVTETLLGEISSAGGKRVYLLTTTAASFFKHLGFDHIGRTAAPAAILATRQASSICTSAALLWRAI</sequence>
<evidence type="ECO:0000259" key="1">
    <source>
        <dbReference type="PROSITE" id="PS51186"/>
    </source>
</evidence>
<dbReference type="Proteomes" id="UP001597521">
    <property type="component" value="Unassembled WGS sequence"/>
</dbReference>
<accession>A0ABW5QLL4</accession>
<evidence type="ECO:0000313" key="3">
    <source>
        <dbReference type="Proteomes" id="UP001597521"/>
    </source>
</evidence>
<dbReference type="Gene3D" id="3.40.630.30">
    <property type="match status" value="1"/>
</dbReference>
<proteinExistence type="predicted"/>
<gene>
    <name evidence="2" type="primary">arsN2</name>
    <name evidence="2" type="ORF">ACFSX5_12645</name>
</gene>
<dbReference type="SUPFAM" id="SSF55729">
    <property type="entry name" value="Acyl-CoA N-acyltransferases (Nat)"/>
    <property type="match status" value="1"/>
</dbReference>
<reference evidence="3" key="1">
    <citation type="journal article" date="2019" name="Int. J. Syst. Evol. Microbiol.">
        <title>The Global Catalogue of Microorganisms (GCM) 10K type strain sequencing project: providing services to taxonomists for standard genome sequencing and annotation.</title>
        <authorList>
            <consortium name="The Broad Institute Genomics Platform"/>
            <consortium name="The Broad Institute Genome Sequencing Center for Infectious Disease"/>
            <person name="Wu L."/>
            <person name="Ma J."/>
        </authorList>
    </citation>
    <scope>NUCLEOTIDE SEQUENCE [LARGE SCALE GENOMIC DNA]</scope>
    <source>
        <strain evidence="3">CCM 7427</strain>
    </source>
</reference>
<dbReference type="InterPro" id="IPR000182">
    <property type="entry name" value="GNAT_dom"/>
</dbReference>
<dbReference type="Pfam" id="PF13508">
    <property type="entry name" value="Acetyltransf_7"/>
    <property type="match status" value="1"/>
</dbReference>
<name>A0ABW5QLL4_9HYPH</name>
<evidence type="ECO:0000313" key="2">
    <source>
        <dbReference type="EMBL" id="MFD2648640.1"/>
    </source>
</evidence>
<organism evidence="2 3">
    <name type="scientific">Devosia albogilva</name>
    <dbReference type="NCBI Taxonomy" id="429726"/>
    <lineage>
        <taxon>Bacteria</taxon>
        <taxon>Pseudomonadati</taxon>
        <taxon>Pseudomonadota</taxon>
        <taxon>Alphaproteobacteria</taxon>
        <taxon>Hyphomicrobiales</taxon>
        <taxon>Devosiaceae</taxon>
        <taxon>Devosia</taxon>
    </lineage>
</organism>
<dbReference type="PROSITE" id="PS51186">
    <property type="entry name" value="GNAT"/>
    <property type="match status" value="1"/>
</dbReference>
<dbReference type="InterPro" id="IPR016181">
    <property type="entry name" value="Acyl_CoA_acyltransferase"/>
</dbReference>
<feature type="domain" description="N-acetyltransferase" evidence="1">
    <location>
        <begin position="1"/>
        <end position="128"/>
    </location>
</feature>
<dbReference type="NCBIfam" id="NF040501">
    <property type="entry name" value="resist_ArsN2"/>
    <property type="match status" value="1"/>
</dbReference>